<protein>
    <submittedName>
        <fullName evidence="1">Uncharacterized protein</fullName>
    </submittedName>
</protein>
<evidence type="ECO:0000313" key="1">
    <source>
        <dbReference type="EMBL" id="CAB0001764.1"/>
    </source>
</evidence>
<dbReference type="Proteomes" id="UP000479000">
    <property type="component" value="Unassembled WGS sequence"/>
</dbReference>
<keyword evidence="2" id="KW-1185">Reference proteome</keyword>
<dbReference type="EMBL" id="CADCXU010011419">
    <property type="protein sequence ID" value="CAB0001764.1"/>
    <property type="molecule type" value="Genomic_DNA"/>
</dbReference>
<gene>
    <name evidence="1" type="ORF">NTEN_LOCUS7551</name>
</gene>
<sequence>MEVSYVRGGSSSESMQHRYFPNFSDCKVQKLRKKLGERKKFREAIGVWSLWEQNELLP</sequence>
<feature type="non-terminal residue" evidence="1">
    <location>
        <position position="58"/>
    </location>
</feature>
<accession>A0A6H5GE66</accession>
<evidence type="ECO:0000313" key="2">
    <source>
        <dbReference type="Proteomes" id="UP000479000"/>
    </source>
</evidence>
<reference evidence="1 2" key="1">
    <citation type="submission" date="2020-02" db="EMBL/GenBank/DDBJ databases">
        <authorList>
            <person name="Ferguson B K."/>
        </authorList>
    </citation>
    <scope>NUCLEOTIDE SEQUENCE [LARGE SCALE GENOMIC DNA]</scope>
</reference>
<organism evidence="1 2">
    <name type="scientific">Nesidiocoris tenuis</name>
    <dbReference type="NCBI Taxonomy" id="355587"/>
    <lineage>
        <taxon>Eukaryota</taxon>
        <taxon>Metazoa</taxon>
        <taxon>Ecdysozoa</taxon>
        <taxon>Arthropoda</taxon>
        <taxon>Hexapoda</taxon>
        <taxon>Insecta</taxon>
        <taxon>Pterygota</taxon>
        <taxon>Neoptera</taxon>
        <taxon>Paraneoptera</taxon>
        <taxon>Hemiptera</taxon>
        <taxon>Heteroptera</taxon>
        <taxon>Panheteroptera</taxon>
        <taxon>Cimicomorpha</taxon>
        <taxon>Miridae</taxon>
        <taxon>Dicyphina</taxon>
        <taxon>Nesidiocoris</taxon>
    </lineage>
</organism>
<name>A0A6H5GE66_9HEMI</name>
<proteinExistence type="predicted"/>
<dbReference type="AlphaFoldDB" id="A0A6H5GE66"/>